<proteinExistence type="predicted"/>
<feature type="region of interest" description="Disordered" evidence="1">
    <location>
        <begin position="760"/>
        <end position="876"/>
    </location>
</feature>
<feature type="domain" description="AAA+ ATPase" evidence="2">
    <location>
        <begin position="506"/>
        <end position="633"/>
    </location>
</feature>
<feature type="compositionally biased region" description="Basic residues" evidence="1">
    <location>
        <begin position="767"/>
        <end position="776"/>
    </location>
</feature>
<name>A0A177DRV6_ALTAL</name>
<dbReference type="Gene3D" id="3.40.50.300">
    <property type="entry name" value="P-loop containing nucleotide triphosphate hydrolases"/>
    <property type="match status" value="1"/>
</dbReference>
<keyword evidence="4" id="KW-1185">Reference proteome</keyword>
<protein>
    <submittedName>
        <fullName evidence="3">p-loop containing nucleoside triphosphate hydrolase protein</fullName>
    </submittedName>
</protein>
<feature type="region of interest" description="Disordered" evidence="1">
    <location>
        <begin position="1"/>
        <end position="21"/>
    </location>
</feature>
<dbReference type="InterPro" id="IPR027417">
    <property type="entry name" value="P-loop_NTPase"/>
</dbReference>
<dbReference type="KEGG" id="aalt:CC77DRAFT_987285"/>
<evidence type="ECO:0000259" key="2">
    <source>
        <dbReference type="SMART" id="SM00382"/>
    </source>
</evidence>
<dbReference type="OMA" id="FRSRIHM"/>
<reference evidence="3 4" key="1">
    <citation type="submission" date="2016-05" db="EMBL/GenBank/DDBJ databases">
        <title>Comparative analysis of secretome profiles of manganese(II)-oxidizing ascomycete fungi.</title>
        <authorList>
            <consortium name="DOE Joint Genome Institute"/>
            <person name="Zeiner C.A."/>
            <person name="Purvine S.O."/>
            <person name="Zink E.M."/>
            <person name="Wu S."/>
            <person name="Pasa-Tolic L."/>
            <person name="Chaput D.L."/>
            <person name="Haridas S."/>
            <person name="Grigoriev I.V."/>
            <person name="Santelli C.M."/>
            <person name="Hansel C.M."/>
        </authorList>
    </citation>
    <scope>NUCLEOTIDE SEQUENCE [LARGE SCALE GENOMIC DNA]</scope>
    <source>
        <strain evidence="3 4">SRC1lrK2f</strain>
    </source>
</reference>
<dbReference type="InterPro" id="IPR003959">
    <property type="entry name" value="ATPase_AAA_core"/>
</dbReference>
<dbReference type="RefSeq" id="XP_018387163.1">
    <property type="nucleotide sequence ID" value="XM_018536244.1"/>
</dbReference>
<dbReference type="InterPro" id="IPR054289">
    <property type="entry name" value="DUF7025"/>
</dbReference>
<dbReference type="SMART" id="SM00382">
    <property type="entry name" value="AAA"/>
    <property type="match status" value="1"/>
</dbReference>
<dbReference type="InterPro" id="IPR056599">
    <property type="entry name" value="AAA_lid_fung"/>
</dbReference>
<sequence length="876" mass="98986">MHDTKRSKHVGTEKRELQVPREDAVPTHIAINSRILTDVIRPEIDFSLPEKQTIFIAPFKGIVAHEAAIRAAFERRAADCESEKAGMNRDSIDPASTDNVDKRVTQTDDAGLSPRRSSLDLLRCLIEVMDTDLRFIFELRRQLQDGRTYQGGIAYKDLWHLYKPGDIVVSNPAEHPGPQRAYSVLHVTGGRASYEKLHPTTPEPGTSTAVWSITDEVVKVSSSITPFVLDCVYIDYDGTKYGPRAKCVALQDYNGLRAIKSLELFPIRFSHEIRGDYASLVQRGKKYASLRGGVAKLYRGLTLEERVEKTVFDAAVEVNGEIILDQKAGIEYCESKPRYDMRFGGSIVEKASKMAFSEIEITGCGITGCSTCTDISVDVELDTNARLSFIRSTTLLRNATKDELTDDHYAVLTPRMYGYALQERKWHAFNIENVLDHEVDSNKLQDSSKSFEDLVLPSAHKVLLRALISNQTRQFQPASTTPTVDTSSTFGDSEDMSMDLVRGKGKGVIILLHGVPGVGKTSTAECVAFHLRRPLFPITCGDLGVDANTFESRLEEYFRLASQWGCVLLLDEADVFLARRSEDQLKRNALVSVFLRVLEYYSGVLMLTTNRVGSFDEAFRSRIHISLYYPKLGKKETTKIWEMNLRRIEEAKDVDVDIDEVGIREFYKKHWNANEKKTSRRWNGRQIKNAFQTALALANWDFHENTDSNLTRPKLKASHFKQVAKTSNHFDDYLAEVFREGEDQYADMFAMVAKRERLRNDTDRGHRASKQSRRRDRSSDSSSDSASSESEHTKRKQSKREKEKRARLKAKKSGLSDTASDGLLSDSENKTESSDTESEKSRRKRKTPKKDTKKSKGKSKKEPRAESRQADDSGSG</sequence>
<dbReference type="GO" id="GO:0016887">
    <property type="term" value="F:ATP hydrolysis activity"/>
    <property type="evidence" value="ECO:0007669"/>
    <property type="project" value="InterPro"/>
</dbReference>
<dbReference type="VEuPathDB" id="FungiDB:CC77DRAFT_987285"/>
<dbReference type="GO" id="GO:0005524">
    <property type="term" value="F:ATP binding"/>
    <property type="evidence" value="ECO:0007669"/>
    <property type="project" value="InterPro"/>
</dbReference>
<dbReference type="EMBL" id="KV441476">
    <property type="protein sequence ID" value="OAG21742.1"/>
    <property type="molecule type" value="Genomic_DNA"/>
</dbReference>
<dbReference type="Pfam" id="PF23232">
    <property type="entry name" value="AAA_lid_13"/>
    <property type="match status" value="1"/>
</dbReference>
<dbReference type="SUPFAM" id="SSF52540">
    <property type="entry name" value="P-loop containing nucleoside triphosphate hydrolases"/>
    <property type="match status" value="1"/>
</dbReference>
<dbReference type="Pfam" id="PF00004">
    <property type="entry name" value="AAA"/>
    <property type="match status" value="1"/>
</dbReference>
<dbReference type="PANTHER" id="PTHR46411">
    <property type="entry name" value="FAMILY ATPASE, PUTATIVE-RELATED"/>
    <property type="match status" value="1"/>
</dbReference>
<accession>A0A177DRV6</accession>
<feature type="compositionally biased region" description="Basic and acidic residues" evidence="1">
    <location>
        <begin position="827"/>
        <end position="840"/>
    </location>
</feature>
<gene>
    <name evidence="3" type="ORF">CC77DRAFT_987285</name>
</gene>
<dbReference type="Pfam" id="PF22942">
    <property type="entry name" value="DUF7025"/>
    <property type="match status" value="1"/>
</dbReference>
<evidence type="ECO:0000313" key="4">
    <source>
        <dbReference type="Proteomes" id="UP000077248"/>
    </source>
</evidence>
<dbReference type="InterPro" id="IPR003593">
    <property type="entry name" value="AAA+_ATPase"/>
</dbReference>
<feature type="compositionally biased region" description="Basic and acidic residues" evidence="1">
    <location>
        <begin position="860"/>
        <end position="876"/>
    </location>
</feature>
<dbReference type="AlphaFoldDB" id="A0A177DRV6"/>
<feature type="compositionally biased region" description="Basic residues" evidence="1">
    <location>
        <begin position="841"/>
        <end position="859"/>
    </location>
</feature>
<dbReference type="CDD" id="cd19481">
    <property type="entry name" value="RecA-like_protease"/>
    <property type="match status" value="1"/>
</dbReference>
<dbReference type="PANTHER" id="PTHR46411:SF3">
    <property type="entry name" value="AAA+ ATPASE DOMAIN-CONTAINING PROTEIN"/>
    <property type="match status" value="1"/>
</dbReference>
<keyword evidence="3" id="KW-0378">Hydrolase</keyword>
<evidence type="ECO:0000256" key="1">
    <source>
        <dbReference type="SAM" id="MobiDB-lite"/>
    </source>
</evidence>
<dbReference type="GeneID" id="29121838"/>
<organism evidence="3 4">
    <name type="scientific">Alternaria alternata</name>
    <name type="common">Alternaria rot fungus</name>
    <name type="synonym">Torula alternata</name>
    <dbReference type="NCBI Taxonomy" id="5599"/>
    <lineage>
        <taxon>Eukaryota</taxon>
        <taxon>Fungi</taxon>
        <taxon>Dikarya</taxon>
        <taxon>Ascomycota</taxon>
        <taxon>Pezizomycotina</taxon>
        <taxon>Dothideomycetes</taxon>
        <taxon>Pleosporomycetidae</taxon>
        <taxon>Pleosporales</taxon>
        <taxon>Pleosporineae</taxon>
        <taxon>Pleosporaceae</taxon>
        <taxon>Alternaria</taxon>
        <taxon>Alternaria sect. Alternaria</taxon>
        <taxon>Alternaria alternata complex</taxon>
    </lineage>
</organism>
<dbReference type="Proteomes" id="UP000077248">
    <property type="component" value="Unassembled WGS sequence"/>
</dbReference>
<evidence type="ECO:0000313" key="3">
    <source>
        <dbReference type="EMBL" id="OAG21742.1"/>
    </source>
</evidence>